<evidence type="ECO:0000256" key="3">
    <source>
        <dbReference type="ARBA" id="ARBA00022475"/>
    </source>
</evidence>
<feature type="transmembrane region" description="Helical" evidence="7">
    <location>
        <begin position="219"/>
        <end position="247"/>
    </location>
</feature>
<keyword evidence="5 7" id="KW-1133">Transmembrane helix</keyword>
<feature type="transmembrane region" description="Helical" evidence="7">
    <location>
        <begin position="12"/>
        <end position="37"/>
    </location>
</feature>
<comment type="caution">
    <text evidence="9">The sequence shown here is derived from an EMBL/GenBank/DDBJ whole genome shotgun (WGS) entry which is preliminary data.</text>
</comment>
<accession>A0ABT9VVF1</accession>
<evidence type="ECO:0000256" key="1">
    <source>
        <dbReference type="ARBA" id="ARBA00004651"/>
    </source>
</evidence>
<proteinExistence type="predicted"/>
<evidence type="ECO:0000256" key="6">
    <source>
        <dbReference type="ARBA" id="ARBA00023136"/>
    </source>
</evidence>
<evidence type="ECO:0000259" key="8">
    <source>
        <dbReference type="PROSITE" id="PS50850"/>
    </source>
</evidence>
<sequence>MVQKSIFRNRTYMLLLIAGIFAVVGFSLFLTTTTWYVVSEMGSPGMLGFVLMAATIPRLLLITFGGVLADKYKKTTIMFSTNLVQAISLFVIYWLVDTDSMTMLLLFMLSGLFGMLDAFFGPASSSMIPKIVEKSQLQQANAYFQGADQVSFIIGPILAGLIMETMGVSTSYLVATVLVLLSAVIIFPPFIKEEPVENNIKQSPLKDFREGFTYVRSSTFLLTGITVLITLNFFIFGGIQIAIPILVDTLGGTPIHLSYMEVSLGIGMVAGTLIMSFVKLKRKGFTSLMGLFSSLISLLIFSLAPNLALLTGVVFFIGFSMAFVFVPIFTAIQEFTDNRIMGRVMSIVYLAMNGFDPIAYGIVSALVSAGYNIQLILFVSGILGMIVAILVWFKGKTYVKS</sequence>
<feature type="transmembrane region" description="Helical" evidence="7">
    <location>
        <begin position="49"/>
        <end position="69"/>
    </location>
</feature>
<evidence type="ECO:0000313" key="10">
    <source>
        <dbReference type="Proteomes" id="UP001235840"/>
    </source>
</evidence>
<evidence type="ECO:0000256" key="7">
    <source>
        <dbReference type="SAM" id="Phobius"/>
    </source>
</evidence>
<dbReference type="InterPro" id="IPR020846">
    <property type="entry name" value="MFS_dom"/>
</dbReference>
<dbReference type="PANTHER" id="PTHR43266:SF9">
    <property type="entry name" value="PERMEASE, MAJOR FACILITATOR SUPERFAMILY-RELATED"/>
    <property type="match status" value="1"/>
</dbReference>
<dbReference type="SUPFAM" id="SSF103473">
    <property type="entry name" value="MFS general substrate transporter"/>
    <property type="match status" value="1"/>
</dbReference>
<feature type="transmembrane region" description="Helical" evidence="7">
    <location>
        <begin position="102"/>
        <end position="121"/>
    </location>
</feature>
<feature type="transmembrane region" description="Helical" evidence="7">
    <location>
        <begin position="344"/>
        <end position="367"/>
    </location>
</feature>
<keyword evidence="10" id="KW-1185">Reference proteome</keyword>
<dbReference type="Pfam" id="PF07690">
    <property type="entry name" value="MFS_1"/>
    <property type="match status" value="1"/>
</dbReference>
<feature type="transmembrane region" description="Helical" evidence="7">
    <location>
        <begin position="76"/>
        <end position="96"/>
    </location>
</feature>
<dbReference type="PANTHER" id="PTHR43266">
    <property type="entry name" value="MACROLIDE-EFFLUX PROTEIN"/>
    <property type="match status" value="1"/>
</dbReference>
<dbReference type="EMBL" id="JAUSTY010000003">
    <property type="protein sequence ID" value="MDQ0164967.1"/>
    <property type="molecule type" value="Genomic_DNA"/>
</dbReference>
<evidence type="ECO:0000256" key="4">
    <source>
        <dbReference type="ARBA" id="ARBA00022692"/>
    </source>
</evidence>
<evidence type="ECO:0000256" key="5">
    <source>
        <dbReference type="ARBA" id="ARBA00022989"/>
    </source>
</evidence>
<feature type="domain" description="Major facilitator superfamily (MFS) profile" evidence="8">
    <location>
        <begin position="11"/>
        <end position="399"/>
    </location>
</feature>
<protein>
    <submittedName>
        <fullName evidence="9">MFS family permease</fullName>
    </submittedName>
</protein>
<evidence type="ECO:0000256" key="2">
    <source>
        <dbReference type="ARBA" id="ARBA00022448"/>
    </source>
</evidence>
<feature type="transmembrane region" description="Helical" evidence="7">
    <location>
        <begin position="259"/>
        <end position="278"/>
    </location>
</feature>
<dbReference type="Proteomes" id="UP001235840">
    <property type="component" value="Unassembled WGS sequence"/>
</dbReference>
<gene>
    <name evidence="9" type="ORF">J2S11_000867</name>
</gene>
<keyword evidence="2" id="KW-0813">Transport</keyword>
<organism evidence="9 10">
    <name type="scientific">Caldalkalibacillus horti</name>
    <dbReference type="NCBI Taxonomy" id="77523"/>
    <lineage>
        <taxon>Bacteria</taxon>
        <taxon>Bacillati</taxon>
        <taxon>Bacillota</taxon>
        <taxon>Bacilli</taxon>
        <taxon>Bacillales</taxon>
        <taxon>Bacillaceae</taxon>
        <taxon>Caldalkalibacillus</taxon>
    </lineage>
</organism>
<feature type="transmembrane region" description="Helical" evidence="7">
    <location>
        <begin position="285"/>
        <end position="304"/>
    </location>
</feature>
<feature type="transmembrane region" description="Helical" evidence="7">
    <location>
        <begin position="310"/>
        <end position="332"/>
    </location>
</feature>
<feature type="transmembrane region" description="Helical" evidence="7">
    <location>
        <begin position="373"/>
        <end position="393"/>
    </location>
</feature>
<dbReference type="RefSeq" id="WP_307391367.1">
    <property type="nucleotide sequence ID" value="NZ_BAAADK010000010.1"/>
</dbReference>
<dbReference type="Gene3D" id="1.20.1250.20">
    <property type="entry name" value="MFS general substrate transporter like domains"/>
    <property type="match status" value="1"/>
</dbReference>
<comment type="subcellular location">
    <subcellularLocation>
        <location evidence="1">Cell membrane</location>
        <topology evidence="1">Multi-pass membrane protein</topology>
    </subcellularLocation>
</comment>
<feature type="transmembrane region" description="Helical" evidence="7">
    <location>
        <begin position="169"/>
        <end position="191"/>
    </location>
</feature>
<keyword evidence="4 7" id="KW-0812">Transmembrane</keyword>
<dbReference type="CDD" id="cd06173">
    <property type="entry name" value="MFS_MefA_like"/>
    <property type="match status" value="1"/>
</dbReference>
<dbReference type="InterPro" id="IPR011701">
    <property type="entry name" value="MFS"/>
</dbReference>
<reference evidence="9 10" key="1">
    <citation type="submission" date="2023-07" db="EMBL/GenBank/DDBJ databases">
        <title>Genomic Encyclopedia of Type Strains, Phase IV (KMG-IV): sequencing the most valuable type-strain genomes for metagenomic binning, comparative biology and taxonomic classification.</title>
        <authorList>
            <person name="Goeker M."/>
        </authorList>
    </citation>
    <scope>NUCLEOTIDE SEQUENCE [LARGE SCALE GENOMIC DNA]</scope>
    <source>
        <strain evidence="9 10">DSM 12751</strain>
    </source>
</reference>
<evidence type="ECO:0000313" key="9">
    <source>
        <dbReference type="EMBL" id="MDQ0164967.1"/>
    </source>
</evidence>
<keyword evidence="6 7" id="KW-0472">Membrane</keyword>
<name>A0ABT9VVF1_9BACI</name>
<keyword evidence="3" id="KW-1003">Cell membrane</keyword>
<dbReference type="PROSITE" id="PS50850">
    <property type="entry name" value="MFS"/>
    <property type="match status" value="1"/>
</dbReference>
<dbReference type="InterPro" id="IPR036259">
    <property type="entry name" value="MFS_trans_sf"/>
</dbReference>
<feature type="transmembrane region" description="Helical" evidence="7">
    <location>
        <begin position="142"/>
        <end position="163"/>
    </location>
</feature>